<name>A0ABS4K7P2_9CLOT</name>
<comment type="caution">
    <text evidence="1">The sequence shown here is derived from an EMBL/GenBank/DDBJ whole genome shotgun (WGS) entry which is preliminary data.</text>
</comment>
<sequence>MKVIFLDIDGVLNSEEFLKNNPNEPIDKKNVEALKKVIDKTNAAIVISSGWKLWFDDNMMPKEGYSQYLYDILCEFNIKIVDKTPDFSTDEIRANKTFSHVKAKEIIAWLNEHRSVEKYAILDDLDLENEEINEHLIRTNSHVGITEADGLSIIEKIS</sequence>
<protein>
    <submittedName>
        <fullName evidence="1">Hydroxymethylpyrimidine pyrophosphatase-like HAD family hydrolase</fullName>
    </submittedName>
</protein>
<dbReference type="EMBL" id="JAGGLL010000038">
    <property type="protein sequence ID" value="MBP2023803.1"/>
    <property type="molecule type" value="Genomic_DNA"/>
</dbReference>
<accession>A0ABS4K7P2</accession>
<proteinExistence type="predicted"/>
<dbReference type="InterPro" id="IPR023214">
    <property type="entry name" value="HAD_sf"/>
</dbReference>
<dbReference type="RefSeq" id="WP_021284144.1">
    <property type="nucleotide sequence ID" value="NZ_JAGGLL010000038.1"/>
</dbReference>
<gene>
    <name evidence="1" type="ORF">J2Z44_003645</name>
</gene>
<dbReference type="Gene3D" id="3.30.1240.10">
    <property type="match status" value="1"/>
</dbReference>
<dbReference type="Pfam" id="PF18143">
    <property type="entry name" value="HAD_SAK_2"/>
    <property type="match status" value="1"/>
</dbReference>
<dbReference type="Gene3D" id="3.40.50.1000">
    <property type="entry name" value="HAD superfamily/HAD-like"/>
    <property type="match status" value="1"/>
</dbReference>
<evidence type="ECO:0000313" key="1">
    <source>
        <dbReference type="EMBL" id="MBP2023803.1"/>
    </source>
</evidence>
<dbReference type="Proteomes" id="UP001519308">
    <property type="component" value="Unassembled WGS sequence"/>
</dbReference>
<dbReference type="SUPFAM" id="SSF56784">
    <property type="entry name" value="HAD-like"/>
    <property type="match status" value="1"/>
</dbReference>
<organism evidence="1 2">
    <name type="scientific">Clostridium punense</name>
    <dbReference type="NCBI Taxonomy" id="1054297"/>
    <lineage>
        <taxon>Bacteria</taxon>
        <taxon>Bacillati</taxon>
        <taxon>Bacillota</taxon>
        <taxon>Clostridia</taxon>
        <taxon>Eubacteriales</taxon>
        <taxon>Clostridiaceae</taxon>
        <taxon>Clostridium</taxon>
    </lineage>
</organism>
<keyword evidence="2" id="KW-1185">Reference proteome</keyword>
<reference evidence="1 2" key="1">
    <citation type="submission" date="2021-03" db="EMBL/GenBank/DDBJ databases">
        <title>Genomic Encyclopedia of Type Strains, Phase IV (KMG-IV): sequencing the most valuable type-strain genomes for metagenomic binning, comparative biology and taxonomic classification.</title>
        <authorList>
            <person name="Goeker M."/>
        </authorList>
    </citation>
    <scope>NUCLEOTIDE SEQUENCE [LARGE SCALE GENOMIC DNA]</scope>
    <source>
        <strain evidence="1 2">DSM 28650</strain>
    </source>
</reference>
<evidence type="ECO:0000313" key="2">
    <source>
        <dbReference type="Proteomes" id="UP001519308"/>
    </source>
</evidence>
<dbReference type="InterPro" id="IPR036412">
    <property type="entry name" value="HAD-like_sf"/>
</dbReference>